<gene>
    <name evidence="1" type="ORF">O181_064086</name>
</gene>
<dbReference type="OrthoDB" id="2518516at2759"/>
<evidence type="ECO:0000313" key="2">
    <source>
        <dbReference type="Proteomes" id="UP000765509"/>
    </source>
</evidence>
<accession>A0A9Q3EL92</accession>
<organism evidence="1 2">
    <name type="scientific">Austropuccinia psidii MF-1</name>
    <dbReference type="NCBI Taxonomy" id="1389203"/>
    <lineage>
        <taxon>Eukaryota</taxon>
        <taxon>Fungi</taxon>
        <taxon>Dikarya</taxon>
        <taxon>Basidiomycota</taxon>
        <taxon>Pucciniomycotina</taxon>
        <taxon>Pucciniomycetes</taxon>
        <taxon>Pucciniales</taxon>
        <taxon>Sphaerophragmiaceae</taxon>
        <taxon>Austropuccinia</taxon>
    </lineage>
</organism>
<proteinExistence type="predicted"/>
<dbReference type="AlphaFoldDB" id="A0A9Q3EL92"/>
<reference evidence="1" key="1">
    <citation type="submission" date="2021-03" db="EMBL/GenBank/DDBJ databases">
        <title>Draft genome sequence of rust myrtle Austropuccinia psidii MF-1, a brazilian biotype.</title>
        <authorList>
            <person name="Quecine M.C."/>
            <person name="Pachon D.M.R."/>
            <person name="Bonatelli M.L."/>
            <person name="Correr F.H."/>
            <person name="Franceschini L.M."/>
            <person name="Leite T.F."/>
            <person name="Margarido G.R.A."/>
            <person name="Almeida C.A."/>
            <person name="Ferrarezi J.A."/>
            <person name="Labate C.A."/>
        </authorList>
    </citation>
    <scope>NUCLEOTIDE SEQUENCE</scope>
    <source>
        <strain evidence="1">MF-1</strain>
    </source>
</reference>
<protein>
    <submittedName>
        <fullName evidence="1">Uncharacterized protein</fullName>
    </submittedName>
</protein>
<dbReference type="EMBL" id="AVOT02031005">
    <property type="protein sequence ID" value="MBW0524371.1"/>
    <property type="molecule type" value="Genomic_DNA"/>
</dbReference>
<keyword evidence="2" id="KW-1185">Reference proteome</keyword>
<name>A0A9Q3EL92_9BASI</name>
<comment type="caution">
    <text evidence="1">The sequence shown here is derived from an EMBL/GenBank/DDBJ whole genome shotgun (WGS) entry which is preliminary data.</text>
</comment>
<sequence>MVYYFIVGHLNEENYDKFVSEDENDPVMLWKNIKDYYASSSAENIASNFGKLFSIKFPSSSSSLSESISLFCSTLKLLHTLSPTLFTRDIMPQVLAFYVLRMLHETCIHVSMEVFHSIKVSTKIPTVEEVFKEVKLEIIQRSSSEEDDNVALKREAYHKRRNNHLTPGMGVALAACNSSGHLSKQPILDSGFPNTIALTNRGFLNTTQSK</sequence>
<dbReference type="Proteomes" id="UP000765509">
    <property type="component" value="Unassembled WGS sequence"/>
</dbReference>
<evidence type="ECO:0000313" key="1">
    <source>
        <dbReference type="EMBL" id="MBW0524371.1"/>
    </source>
</evidence>